<feature type="region of interest" description="Disordered" evidence="1">
    <location>
        <begin position="230"/>
        <end position="272"/>
    </location>
</feature>
<name>A0ABD3U0U2_SINWO</name>
<accession>A0ABD3U0U2</accession>
<feature type="compositionally biased region" description="Low complexity" evidence="1">
    <location>
        <begin position="43"/>
        <end position="52"/>
    </location>
</feature>
<dbReference type="EMBL" id="JBJQND010000017">
    <property type="protein sequence ID" value="KAL3843054.1"/>
    <property type="molecule type" value="Genomic_DNA"/>
</dbReference>
<gene>
    <name evidence="2" type="ORF">ACJMK2_021010</name>
</gene>
<evidence type="ECO:0000256" key="1">
    <source>
        <dbReference type="SAM" id="MobiDB-lite"/>
    </source>
</evidence>
<organism evidence="2 3">
    <name type="scientific">Sinanodonta woodiana</name>
    <name type="common">Chinese pond mussel</name>
    <name type="synonym">Anodonta woodiana</name>
    <dbReference type="NCBI Taxonomy" id="1069815"/>
    <lineage>
        <taxon>Eukaryota</taxon>
        <taxon>Metazoa</taxon>
        <taxon>Spiralia</taxon>
        <taxon>Lophotrochozoa</taxon>
        <taxon>Mollusca</taxon>
        <taxon>Bivalvia</taxon>
        <taxon>Autobranchia</taxon>
        <taxon>Heteroconchia</taxon>
        <taxon>Palaeoheterodonta</taxon>
        <taxon>Unionida</taxon>
        <taxon>Unionoidea</taxon>
        <taxon>Unionidae</taxon>
        <taxon>Unioninae</taxon>
        <taxon>Sinanodonta</taxon>
    </lineage>
</organism>
<feature type="compositionally biased region" description="Basic and acidic residues" evidence="1">
    <location>
        <begin position="230"/>
        <end position="243"/>
    </location>
</feature>
<feature type="compositionally biased region" description="Basic and acidic residues" evidence="1">
    <location>
        <begin position="251"/>
        <end position="261"/>
    </location>
</feature>
<dbReference type="PANTHER" id="PTHR13464:SF0">
    <property type="entry name" value="SAP30-BINDING PROTEIN"/>
    <property type="match status" value="1"/>
</dbReference>
<feature type="compositionally biased region" description="Polar residues" evidence="1">
    <location>
        <begin position="58"/>
        <end position="67"/>
    </location>
</feature>
<dbReference type="PANTHER" id="PTHR13464">
    <property type="entry name" value="TRANSCRIPTIONAL REGULATOR PROTEIN HCNGP"/>
    <property type="match status" value="1"/>
</dbReference>
<reference evidence="2 3" key="1">
    <citation type="submission" date="2024-11" db="EMBL/GenBank/DDBJ databases">
        <title>Chromosome-level genome assembly of the freshwater bivalve Anodonta woodiana.</title>
        <authorList>
            <person name="Chen X."/>
        </authorList>
    </citation>
    <scope>NUCLEOTIDE SEQUENCE [LARGE SCALE GENOMIC DNA]</scope>
    <source>
        <strain evidence="2">MN2024</strain>
        <tissue evidence="2">Gills</tissue>
    </source>
</reference>
<evidence type="ECO:0000313" key="2">
    <source>
        <dbReference type="EMBL" id="KAL3843054.1"/>
    </source>
</evidence>
<keyword evidence="3" id="KW-1185">Reference proteome</keyword>
<dbReference type="Proteomes" id="UP001634394">
    <property type="component" value="Unassembled WGS sequence"/>
</dbReference>
<evidence type="ECO:0000313" key="3">
    <source>
        <dbReference type="Proteomes" id="UP001634394"/>
    </source>
</evidence>
<dbReference type="AlphaFoldDB" id="A0ABD3U0U2"/>
<dbReference type="Pfam" id="PF07818">
    <property type="entry name" value="HCNGP"/>
    <property type="match status" value="1"/>
</dbReference>
<evidence type="ECO:0008006" key="4">
    <source>
        <dbReference type="Google" id="ProtNLM"/>
    </source>
</evidence>
<feature type="compositionally biased region" description="Acidic residues" evidence="1">
    <location>
        <begin position="86"/>
        <end position="103"/>
    </location>
</feature>
<protein>
    <recommendedName>
        <fullName evidence="4">SAP30-binding protein</fullName>
    </recommendedName>
</protein>
<comment type="caution">
    <text evidence="2">The sequence shown here is derived from an EMBL/GenBank/DDBJ whole genome shotgun (WGS) entry which is preliminary data.</text>
</comment>
<dbReference type="InterPro" id="IPR012479">
    <property type="entry name" value="SAP30BP"/>
</dbReference>
<feature type="region of interest" description="Disordered" evidence="1">
    <location>
        <begin position="1"/>
        <end position="112"/>
    </location>
</feature>
<proteinExistence type="predicted"/>
<sequence length="311" mass="34586">MESFDTSAMASLASYADESDSDDDRLGGDLAVDNISDEDTDSKPPSRSSSRPIIDETLLQNSDSTIVVQKKPAKKTTRLVSYGPDEHEEDEEQEDMSESDSDENGEHGIIVQGIQVSSSLNPEQASLLSRSVQNKSFDEIELPLEPPGKCSKHLQDKISRLFEKKREGVNLSASIQSRKDFRNPSIYEKLVDFCSIDEKGTNYPPEIYNPNCWGKESYYDALEKAQKADMEKREKEKKERTKVEFVTGTKKALDGAPEEKRRKTKWDAQPGTLQQVTMAKAISQNLVMSAASGTKTTVIPAVGNITKKPVK</sequence>